<dbReference type="Proteomes" id="UP000577956">
    <property type="component" value="Unassembled WGS sequence"/>
</dbReference>
<gene>
    <name evidence="4" type="ORF">BKA21_000257</name>
    <name evidence="3" type="ORF">Col01nite_09340</name>
</gene>
<evidence type="ECO:0000313" key="4">
    <source>
        <dbReference type="EMBL" id="NYD84708.1"/>
    </source>
</evidence>
<organism evidence="4 5">
    <name type="scientific">Cellulomonas oligotrophica</name>
    <dbReference type="NCBI Taxonomy" id="931536"/>
    <lineage>
        <taxon>Bacteria</taxon>
        <taxon>Bacillati</taxon>
        <taxon>Actinomycetota</taxon>
        <taxon>Actinomycetes</taxon>
        <taxon>Micrococcales</taxon>
        <taxon>Cellulomonadaceae</taxon>
        <taxon>Cellulomonas</taxon>
    </lineage>
</organism>
<dbReference type="EMBL" id="BONN01000002">
    <property type="protein sequence ID" value="GIG31775.1"/>
    <property type="molecule type" value="Genomic_DNA"/>
</dbReference>
<protein>
    <recommendedName>
        <fullName evidence="2">PH domain-containing protein</fullName>
    </recommendedName>
</protein>
<dbReference type="Proteomes" id="UP000618382">
    <property type="component" value="Unassembled WGS sequence"/>
</dbReference>
<reference evidence="4 5" key="1">
    <citation type="submission" date="2020-07" db="EMBL/GenBank/DDBJ databases">
        <title>Sequencing the genomes of 1000 actinobacteria strains.</title>
        <authorList>
            <person name="Klenk H.-P."/>
        </authorList>
    </citation>
    <scope>NUCLEOTIDE SEQUENCE [LARGE SCALE GENOMIC DNA]</scope>
    <source>
        <strain evidence="4 5">DSM 24482</strain>
    </source>
</reference>
<name>A0A7Y9JVL1_9CELL</name>
<dbReference type="InterPro" id="IPR057446">
    <property type="entry name" value="PH_bac"/>
</dbReference>
<dbReference type="RefSeq" id="WP_140458979.1">
    <property type="nucleotide sequence ID" value="NZ_BAABFI010000004.1"/>
</dbReference>
<accession>A0A7Y9JVL1</accession>
<reference evidence="3 6" key="2">
    <citation type="submission" date="2021-01" db="EMBL/GenBank/DDBJ databases">
        <title>Whole genome shotgun sequence of Cellulomonas oligotrophica NBRC 109435.</title>
        <authorList>
            <person name="Komaki H."/>
            <person name="Tamura T."/>
        </authorList>
    </citation>
    <scope>NUCLEOTIDE SEQUENCE [LARGE SCALE GENOMIC DNA]</scope>
    <source>
        <strain evidence="3 6">NBRC 109435</strain>
    </source>
</reference>
<feature type="region of interest" description="Disordered" evidence="1">
    <location>
        <begin position="169"/>
        <end position="188"/>
    </location>
</feature>
<keyword evidence="6" id="KW-1185">Reference proteome</keyword>
<evidence type="ECO:0000313" key="6">
    <source>
        <dbReference type="Proteomes" id="UP000618382"/>
    </source>
</evidence>
<evidence type="ECO:0000256" key="1">
    <source>
        <dbReference type="SAM" id="MobiDB-lite"/>
    </source>
</evidence>
<evidence type="ECO:0000259" key="2">
    <source>
        <dbReference type="Pfam" id="PF25362"/>
    </source>
</evidence>
<proteinExistence type="predicted"/>
<evidence type="ECO:0000313" key="5">
    <source>
        <dbReference type="Proteomes" id="UP000577956"/>
    </source>
</evidence>
<comment type="caution">
    <text evidence="4">The sequence shown here is derived from an EMBL/GenBank/DDBJ whole genome shotgun (WGS) entry which is preliminary data.</text>
</comment>
<dbReference type="EMBL" id="JACCBK010000001">
    <property type="protein sequence ID" value="NYD84708.1"/>
    <property type="molecule type" value="Genomic_DNA"/>
</dbReference>
<dbReference type="AlphaFoldDB" id="A0A7Y9JVL1"/>
<sequence>MPLWLSVTLLVGLAVLGLWGMWHGWQGRARRTAALVPTLPAVPADAGTPTTGPAEAVYVSSTRAGDWLDRVVAHDLGVRSPAHVAVHPTGVLVRRTGAVDLWVPASALLAVGTARGQAGKFVGRDGLVVLTWVPDPTTGTALDTALRVRHDADRGTLLTAAAALVVPGADHPDTDTVTAPAPAQEEQS</sequence>
<feature type="domain" description="PH" evidence="2">
    <location>
        <begin position="36"/>
        <end position="160"/>
    </location>
</feature>
<evidence type="ECO:0000313" key="3">
    <source>
        <dbReference type="EMBL" id="GIG31775.1"/>
    </source>
</evidence>
<dbReference type="Pfam" id="PF25362">
    <property type="entry name" value="bPH_11"/>
    <property type="match status" value="1"/>
</dbReference>